<dbReference type="Proteomes" id="UP000306416">
    <property type="component" value="Unassembled WGS sequence"/>
</dbReference>
<comment type="caution">
    <text evidence="9">The sequence shown here is derived from an EMBL/GenBank/DDBJ whole genome shotgun (WGS) entry which is preliminary data.</text>
</comment>
<feature type="binding site" evidence="6">
    <location>
        <position position="226"/>
    </location>
    <ligand>
        <name>Mg(2+)</name>
        <dbReference type="ChEBI" id="CHEBI:18420"/>
    </ligand>
</feature>
<dbReference type="SUPFAM" id="SSF51604">
    <property type="entry name" value="Enolase C-terminal domain-like"/>
    <property type="match status" value="1"/>
</dbReference>
<name>A0A4S1CE86_9BACT</name>
<dbReference type="GO" id="GO:0006518">
    <property type="term" value="P:peptide metabolic process"/>
    <property type="evidence" value="ECO:0007669"/>
    <property type="project" value="UniProtKB-ARBA"/>
</dbReference>
<feature type="binding site" evidence="6">
    <location>
        <position position="254"/>
    </location>
    <ligand>
        <name>Mg(2+)</name>
        <dbReference type="ChEBI" id="CHEBI:18420"/>
    </ligand>
</feature>
<keyword evidence="10" id="KW-1185">Reference proteome</keyword>
<dbReference type="InterPro" id="IPR034603">
    <property type="entry name" value="Dipeptide_epimerase"/>
</dbReference>
<dbReference type="AlphaFoldDB" id="A0A4S1CE86"/>
<keyword evidence="4 7" id="KW-0413">Isomerase</keyword>
<feature type="binding site" evidence="6">
    <location>
        <position position="198"/>
    </location>
    <ligand>
        <name>Mg(2+)</name>
        <dbReference type="ChEBI" id="CHEBI:18420"/>
    </ligand>
</feature>
<evidence type="ECO:0000256" key="7">
    <source>
        <dbReference type="RuleBase" id="RU366006"/>
    </source>
</evidence>
<feature type="active site" description="Proton acceptor; specific for (S)-substrate epimerization" evidence="5">
    <location>
        <position position="278"/>
    </location>
</feature>
<proteinExistence type="inferred from homology"/>
<dbReference type="GO" id="GO:0046872">
    <property type="term" value="F:metal ion binding"/>
    <property type="evidence" value="ECO:0007669"/>
    <property type="project" value="UniProtKB-KW"/>
</dbReference>
<dbReference type="SMART" id="SM00922">
    <property type="entry name" value="MR_MLE"/>
    <property type="match status" value="1"/>
</dbReference>
<evidence type="ECO:0000256" key="3">
    <source>
        <dbReference type="ARBA" id="ARBA00022842"/>
    </source>
</evidence>
<dbReference type="Gene3D" id="3.30.390.10">
    <property type="entry name" value="Enolase-like, N-terminal domain"/>
    <property type="match status" value="1"/>
</dbReference>
<feature type="domain" description="Mandelate racemase/muconate lactonizing enzyme C-terminal" evidence="8">
    <location>
        <begin position="150"/>
        <end position="247"/>
    </location>
</feature>
<dbReference type="InterPro" id="IPR036849">
    <property type="entry name" value="Enolase-like_C_sf"/>
</dbReference>
<evidence type="ECO:0000256" key="6">
    <source>
        <dbReference type="PIRSR" id="PIRSR634603-3"/>
    </source>
</evidence>
<evidence type="ECO:0000256" key="1">
    <source>
        <dbReference type="ARBA" id="ARBA00008031"/>
    </source>
</evidence>
<feature type="active site" description="Proton acceptor; specific for (R)-substrate epimerization" evidence="5">
    <location>
        <position position="171"/>
    </location>
</feature>
<dbReference type="SUPFAM" id="SSF54826">
    <property type="entry name" value="Enolase N-terminal domain-like"/>
    <property type="match status" value="1"/>
</dbReference>
<accession>A0A4S1CE86</accession>
<dbReference type="InterPro" id="IPR029017">
    <property type="entry name" value="Enolase-like_N"/>
</dbReference>
<dbReference type="EMBL" id="SRSC01000003">
    <property type="protein sequence ID" value="TGU71741.1"/>
    <property type="molecule type" value="Genomic_DNA"/>
</dbReference>
<dbReference type="InterPro" id="IPR013341">
    <property type="entry name" value="Mandelate_racemase_N_dom"/>
</dbReference>
<evidence type="ECO:0000256" key="4">
    <source>
        <dbReference type="ARBA" id="ARBA00023235"/>
    </source>
</evidence>
<dbReference type="InterPro" id="IPR029065">
    <property type="entry name" value="Enolase_C-like"/>
</dbReference>
<dbReference type="InterPro" id="IPR013342">
    <property type="entry name" value="Mandelate_racemase_C"/>
</dbReference>
<organism evidence="9 10">
    <name type="scientific">Geomonas terrae</name>
    <dbReference type="NCBI Taxonomy" id="2562681"/>
    <lineage>
        <taxon>Bacteria</taxon>
        <taxon>Pseudomonadati</taxon>
        <taxon>Thermodesulfobacteriota</taxon>
        <taxon>Desulfuromonadia</taxon>
        <taxon>Geobacterales</taxon>
        <taxon>Geobacteraceae</taxon>
        <taxon>Geomonas</taxon>
    </lineage>
</organism>
<dbReference type="Pfam" id="PF13378">
    <property type="entry name" value="MR_MLE_C"/>
    <property type="match status" value="1"/>
</dbReference>
<gene>
    <name evidence="9" type="ORF">E4633_13060</name>
</gene>
<dbReference type="PANTHER" id="PTHR48073">
    <property type="entry name" value="O-SUCCINYLBENZOATE SYNTHASE-RELATED"/>
    <property type="match status" value="1"/>
</dbReference>
<dbReference type="CDD" id="cd03319">
    <property type="entry name" value="L-Ala-DL-Glu_epimerase"/>
    <property type="match status" value="1"/>
</dbReference>
<reference evidence="9 10" key="1">
    <citation type="submission" date="2019-04" db="EMBL/GenBank/DDBJ databases">
        <title>Geobacter oryzae sp. nov., ferric-reducing bacteria isolated from paddy soil.</title>
        <authorList>
            <person name="Xu Z."/>
            <person name="Masuda Y."/>
            <person name="Itoh H."/>
            <person name="Senoo K."/>
        </authorList>
    </citation>
    <scope>NUCLEOTIDE SEQUENCE [LARGE SCALE GENOMIC DNA]</scope>
    <source>
        <strain evidence="9 10">Red111</strain>
    </source>
</reference>
<evidence type="ECO:0000256" key="2">
    <source>
        <dbReference type="ARBA" id="ARBA00022723"/>
    </source>
</evidence>
<keyword evidence="3 6" id="KW-0460">Magnesium</keyword>
<comment type="similarity">
    <text evidence="1 7">Belongs to the mandelate racemase/muconate lactonizing enzyme family.</text>
</comment>
<evidence type="ECO:0000259" key="8">
    <source>
        <dbReference type="SMART" id="SM00922"/>
    </source>
</evidence>
<dbReference type="SFLD" id="SFLDS00001">
    <property type="entry name" value="Enolase"/>
    <property type="match status" value="1"/>
</dbReference>
<dbReference type="Gene3D" id="3.20.20.120">
    <property type="entry name" value="Enolase-like C-terminal domain"/>
    <property type="match status" value="1"/>
</dbReference>
<evidence type="ECO:0000256" key="5">
    <source>
        <dbReference type="PIRSR" id="PIRSR634603-1"/>
    </source>
</evidence>
<evidence type="ECO:0000313" key="10">
    <source>
        <dbReference type="Proteomes" id="UP000306416"/>
    </source>
</evidence>
<dbReference type="SFLD" id="SFLDG00180">
    <property type="entry name" value="muconate_cycloisomerase"/>
    <property type="match status" value="1"/>
</dbReference>
<protein>
    <recommendedName>
        <fullName evidence="7">Dipeptide epimerase</fullName>
        <ecNumber evidence="7">5.1.1.-</ecNumber>
    </recommendedName>
</protein>
<dbReference type="PANTHER" id="PTHR48073:SF2">
    <property type="entry name" value="O-SUCCINYLBENZOATE SYNTHASE"/>
    <property type="match status" value="1"/>
</dbReference>
<dbReference type="GO" id="GO:0016855">
    <property type="term" value="F:racemase and epimerase activity, acting on amino acids and derivatives"/>
    <property type="evidence" value="ECO:0007669"/>
    <property type="project" value="UniProtKB-UniRule"/>
</dbReference>
<sequence>MEKVSFVIDDAVASIIRAPLVTPFRIATGQHDELENVFLRLCAGDGTCGYGEAAVATHITGETVADTLDSLQSAAHALRGRRISDPVAVCREFAPAFAGNHAGLAALEMAVLDLSARLQGIPFHRLFTPLAQNAPVFSFATDITVVIGTVEQARQTALDFAQRGFKTFKIKVGADESIDLQRVLAVREAAPGCEIVLDANMGFNATRMLAFLERLDAGGARPALLEQPVPKEDWEGLCTITKALEGSDILVCADESVGSVAAARRAIEMNAVSAINIKFMKSGILDGAEIARLAVESGKRLMLGAMMESSLAITASAHFAAGLGCIDFIDLDTTFFLSGEMGHSPYLDATGRFDLEAAGPGIGVEPEFP</sequence>
<dbReference type="Pfam" id="PF02746">
    <property type="entry name" value="MR_MLE_N"/>
    <property type="match status" value="1"/>
</dbReference>
<evidence type="ECO:0000313" key="9">
    <source>
        <dbReference type="EMBL" id="TGU71741.1"/>
    </source>
</evidence>
<dbReference type="EC" id="5.1.1.-" evidence="7"/>
<dbReference type="RefSeq" id="WP_135871594.1">
    <property type="nucleotide sequence ID" value="NZ_SRSC01000003.1"/>
</dbReference>
<comment type="cofactor">
    <cofactor evidence="6 7">
        <name>Mg(2+)</name>
        <dbReference type="ChEBI" id="CHEBI:18420"/>
    </cofactor>
    <text evidence="6 7">Binds 1 Mg(2+) ion per subunit.</text>
</comment>
<keyword evidence="2 6" id="KW-0479">Metal-binding</keyword>